<name>T1JCS5_STRMM</name>
<dbReference type="AlphaFoldDB" id="T1JCS5"/>
<dbReference type="HOGENOM" id="CLU_2609094_0_0_1"/>
<reference evidence="1" key="2">
    <citation type="submission" date="2015-02" db="UniProtKB">
        <authorList>
            <consortium name="EnsemblMetazoa"/>
        </authorList>
    </citation>
    <scope>IDENTIFICATION</scope>
</reference>
<dbReference type="EnsemblMetazoa" id="SMAR011594-RA">
    <property type="protein sequence ID" value="SMAR011594-PA"/>
    <property type="gene ID" value="SMAR011594"/>
</dbReference>
<evidence type="ECO:0000313" key="2">
    <source>
        <dbReference type="Proteomes" id="UP000014500"/>
    </source>
</evidence>
<reference evidence="2" key="1">
    <citation type="submission" date="2011-05" db="EMBL/GenBank/DDBJ databases">
        <authorList>
            <person name="Richards S.R."/>
            <person name="Qu J."/>
            <person name="Jiang H."/>
            <person name="Jhangiani S.N."/>
            <person name="Agravi P."/>
            <person name="Goodspeed R."/>
            <person name="Gross S."/>
            <person name="Mandapat C."/>
            <person name="Jackson L."/>
            <person name="Mathew T."/>
            <person name="Pu L."/>
            <person name="Thornton R."/>
            <person name="Saada N."/>
            <person name="Wilczek-Boney K.B."/>
            <person name="Lee S."/>
            <person name="Kovar C."/>
            <person name="Wu Y."/>
            <person name="Scherer S.E."/>
            <person name="Worley K.C."/>
            <person name="Muzny D.M."/>
            <person name="Gibbs R."/>
        </authorList>
    </citation>
    <scope>NUCLEOTIDE SEQUENCE</scope>
    <source>
        <strain evidence="2">Brora</strain>
    </source>
</reference>
<proteinExistence type="predicted"/>
<dbReference type="EMBL" id="JH432074">
    <property type="status" value="NOT_ANNOTATED_CDS"/>
    <property type="molecule type" value="Genomic_DNA"/>
</dbReference>
<keyword evidence="2" id="KW-1185">Reference proteome</keyword>
<organism evidence="1 2">
    <name type="scientific">Strigamia maritima</name>
    <name type="common">European centipede</name>
    <name type="synonym">Geophilus maritimus</name>
    <dbReference type="NCBI Taxonomy" id="126957"/>
    <lineage>
        <taxon>Eukaryota</taxon>
        <taxon>Metazoa</taxon>
        <taxon>Ecdysozoa</taxon>
        <taxon>Arthropoda</taxon>
        <taxon>Myriapoda</taxon>
        <taxon>Chilopoda</taxon>
        <taxon>Pleurostigmophora</taxon>
        <taxon>Geophilomorpha</taxon>
        <taxon>Linotaeniidae</taxon>
        <taxon>Strigamia</taxon>
    </lineage>
</organism>
<accession>T1JCS5</accession>
<evidence type="ECO:0000313" key="1">
    <source>
        <dbReference type="EnsemblMetazoa" id="SMAR011594-PA"/>
    </source>
</evidence>
<sequence length="79" mass="9154">MVSILYTFPQKTIDCPILFLRRRSDHSCDSIDSLQILWSRRCVLLNIRSKCTFSEVVCPSNCGFQWPLGNNWPPVGYDD</sequence>
<dbReference type="Proteomes" id="UP000014500">
    <property type="component" value="Unassembled WGS sequence"/>
</dbReference>
<protein>
    <submittedName>
        <fullName evidence="1">Uncharacterized protein</fullName>
    </submittedName>
</protein>